<dbReference type="EMBL" id="BAAAND010000012">
    <property type="protein sequence ID" value="GAA1607515.1"/>
    <property type="molecule type" value="Genomic_DNA"/>
</dbReference>
<dbReference type="RefSeq" id="WP_344198748.1">
    <property type="nucleotide sequence ID" value="NZ_BAAAND010000012.1"/>
</dbReference>
<protein>
    <submittedName>
        <fullName evidence="1">Uncharacterized protein</fullName>
    </submittedName>
</protein>
<proteinExistence type="predicted"/>
<evidence type="ECO:0000313" key="1">
    <source>
        <dbReference type="EMBL" id="GAA1607515.1"/>
    </source>
</evidence>
<sequence>MLPPCEVELEFVDPRPLLELLLPLEFELLLLPELELELPLSSELLPSSELVDVDVFDVVLECFADT</sequence>
<keyword evidence="2" id="KW-1185">Reference proteome</keyword>
<dbReference type="Proteomes" id="UP001500190">
    <property type="component" value="Unassembled WGS sequence"/>
</dbReference>
<name>A0ABN2EIN2_9ACTN</name>
<comment type="caution">
    <text evidence="1">The sequence shown here is derived from an EMBL/GenBank/DDBJ whole genome shotgun (WGS) entry which is preliminary data.</text>
</comment>
<gene>
    <name evidence="1" type="ORF">GCM10009742_66970</name>
</gene>
<organism evidence="1 2">
    <name type="scientific">Kribbella karoonensis</name>
    <dbReference type="NCBI Taxonomy" id="324851"/>
    <lineage>
        <taxon>Bacteria</taxon>
        <taxon>Bacillati</taxon>
        <taxon>Actinomycetota</taxon>
        <taxon>Actinomycetes</taxon>
        <taxon>Propionibacteriales</taxon>
        <taxon>Kribbellaceae</taxon>
        <taxon>Kribbella</taxon>
    </lineage>
</organism>
<accession>A0ABN2EIN2</accession>
<reference evidence="1 2" key="1">
    <citation type="journal article" date="2019" name="Int. J. Syst. Evol. Microbiol.">
        <title>The Global Catalogue of Microorganisms (GCM) 10K type strain sequencing project: providing services to taxonomists for standard genome sequencing and annotation.</title>
        <authorList>
            <consortium name="The Broad Institute Genomics Platform"/>
            <consortium name="The Broad Institute Genome Sequencing Center for Infectious Disease"/>
            <person name="Wu L."/>
            <person name="Ma J."/>
        </authorList>
    </citation>
    <scope>NUCLEOTIDE SEQUENCE [LARGE SCALE GENOMIC DNA]</scope>
    <source>
        <strain evidence="1 2">JCM 14304</strain>
    </source>
</reference>
<evidence type="ECO:0000313" key="2">
    <source>
        <dbReference type="Proteomes" id="UP001500190"/>
    </source>
</evidence>